<dbReference type="Gene3D" id="3.90.1150.10">
    <property type="entry name" value="Aspartate Aminotransferase, domain 1"/>
    <property type="match status" value="1"/>
</dbReference>
<dbReference type="PANTHER" id="PTHR30244">
    <property type="entry name" value="TRANSAMINASE"/>
    <property type="match status" value="1"/>
</dbReference>
<evidence type="ECO:0000313" key="3">
    <source>
        <dbReference type="Proteomes" id="UP000627781"/>
    </source>
</evidence>
<dbReference type="CDD" id="cd00616">
    <property type="entry name" value="AHBA_syn"/>
    <property type="match status" value="1"/>
</dbReference>
<keyword evidence="3" id="KW-1185">Reference proteome</keyword>
<comment type="caution">
    <text evidence="2">The sequence shown here is derived from an EMBL/GenBank/DDBJ whole genome shotgun (WGS) entry which is preliminary data.</text>
</comment>
<dbReference type="Gene3D" id="3.40.640.10">
    <property type="entry name" value="Type I PLP-dependent aspartate aminotransferase-like (Major domain)"/>
    <property type="match status" value="1"/>
</dbReference>
<name>A0ABR8PXJ9_9CLOT</name>
<dbReference type="EMBL" id="JACSRA010000030">
    <property type="protein sequence ID" value="MBD7912889.1"/>
    <property type="molecule type" value="Genomic_DNA"/>
</dbReference>
<dbReference type="InterPro" id="IPR000653">
    <property type="entry name" value="DegT/StrS_aminotransferase"/>
</dbReference>
<dbReference type="InterPro" id="IPR015421">
    <property type="entry name" value="PyrdxlP-dep_Trfase_major"/>
</dbReference>
<evidence type="ECO:0000256" key="1">
    <source>
        <dbReference type="RuleBase" id="RU004508"/>
    </source>
</evidence>
<evidence type="ECO:0000313" key="2">
    <source>
        <dbReference type="EMBL" id="MBD7912889.1"/>
    </source>
</evidence>
<organism evidence="2 3">
    <name type="scientific">Clostridium cibarium</name>
    <dbReference type="NCBI Taxonomy" id="2762247"/>
    <lineage>
        <taxon>Bacteria</taxon>
        <taxon>Bacillati</taxon>
        <taxon>Bacillota</taxon>
        <taxon>Clostridia</taxon>
        <taxon>Eubacteriales</taxon>
        <taxon>Clostridiaceae</taxon>
        <taxon>Clostridium</taxon>
    </lineage>
</organism>
<accession>A0ABR8PXJ9</accession>
<dbReference type="InterPro" id="IPR015422">
    <property type="entry name" value="PyrdxlP-dep_Trfase_small"/>
</dbReference>
<dbReference type="Pfam" id="PF01041">
    <property type="entry name" value="DegT_DnrJ_EryC1"/>
    <property type="match status" value="1"/>
</dbReference>
<dbReference type="PIRSF" id="PIRSF000390">
    <property type="entry name" value="PLP_StrS"/>
    <property type="match status" value="1"/>
</dbReference>
<dbReference type="GO" id="GO:0008483">
    <property type="term" value="F:transaminase activity"/>
    <property type="evidence" value="ECO:0007669"/>
    <property type="project" value="UniProtKB-KW"/>
</dbReference>
<gene>
    <name evidence="2" type="ORF">H9661_16175</name>
</gene>
<dbReference type="SUPFAM" id="SSF53383">
    <property type="entry name" value="PLP-dependent transferases"/>
    <property type="match status" value="1"/>
</dbReference>
<proteinExistence type="inferred from homology"/>
<reference evidence="2 3" key="1">
    <citation type="submission" date="2020-08" db="EMBL/GenBank/DDBJ databases">
        <title>A Genomic Blueprint of the Chicken Gut Microbiome.</title>
        <authorList>
            <person name="Gilroy R."/>
            <person name="Ravi A."/>
            <person name="Getino M."/>
            <person name="Pursley I."/>
            <person name="Horton D.L."/>
            <person name="Alikhan N.-F."/>
            <person name="Baker D."/>
            <person name="Gharbi K."/>
            <person name="Hall N."/>
            <person name="Watson M."/>
            <person name="Adriaenssens E.M."/>
            <person name="Foster-Nyarko E."/>
            <person name="Jarju S."/>
            <person name="Secka A."/>
            <person name="Antonio M."/>
            <person name="Oren A."/>
            <person name="Chaudhuri R."/>
            <person name="La Ragione R.M."/>
            <person name="Hildebrand F."/>
            <person name="Pallen M.J."/>
        </authorList>
    </citation>
    <scope>NUCLEOTIDE SEQUENCE [LARGE SCALE GENOMIC DNA]</scope>
    <source>
        <strain evidence="2 3">Sa3CVN1</strain>
    </source>
</reference>
<sequence length="381" mass="42941">MKKIPFAVPEITDDDISEVVKTLKSGWISKGPRVLEFEEKIASFLGVDEKSVIACNSGTAALHLAVLSLGLSEDDEVIVPSFTFCSTANVIEHVGAKPVFVDIDENDYCLDVKKIEEKINEKTKAIIVVHFGGNVGNLNALKDICKKHNIVLIEDAAHAFTSKYDGKYIGNHGDFICFSFYATKNITTGEGGVLIAKDLDHAKKARELCWHGIDKNSWDRYVYPGNWGYSVLDHGYKYNMTDIQAALGISQLKRAEKMKEARRKLFKMYLKELGSLKDYISLPVLDHDNIENSCHLFPIRIKKNAPIDRDEFIEDMKELGVCLSVHYIPVHMHPYYKKYGAVLPKTEEVFNEILSLPLCSSLAEEDLMYVVDCIKKVLKVK</sequence>
<dbReference type="PANTHER" id="PTHR30244:SF34">
    <property type="entry name" value="DTDP-4-AMINO-4,6-DIDEOXYGALACTOSE TRANSAMINASE"/>
    <property type="match status" value="1"/>
</dbReference>
<keyword evidence="2" id="KW-0808">Transferase</keyword>
<dbReference type="Proteomes" id="UP000627781">
    <property type="component" value="Unassembled WGS sequence"/>
</dbReference>
<comment type="similarity">
    <text evidence="1">Belongs to the DegT/DnrJ/EryC1 family.</text>
</comment>
<protein>
    <submittedName>
        <fullName evidence="2">DegT/DnrJ/EryC1/StrS family aminotransferase</fullName>
    </submittedName>
</protein>
<keyword evidence="1" id="KW-0663">Pyridoxal phosphate</keyword>
<keyword evidence="2" id="KW-0032">Aminotransferase</keyword>
<dbReference type="InterPro" id="IPR015424">
    <property type="entry name" value="PyrdxlP-dep_Trfase"/>
</dbReference>
<dbReference type="RefSeq" id="WP_191769798.1">
    <property type="nucleotide sequence ID" value="NZ_JACSRA010000030.1"/>
</dbReference>